<evidence type="ECO:0000256" key="2">
    <source>
        <dbReference type="ARBA" id="ARBA00004167"/>
    </source>
</evidence>
<evidence type="ECO:0000256" key="11">
    <source>
        <dbReference type="ARBA" id="ARBA00023136"/>
    </source>
</evidence>
<evidence type="ECO:0000256" key="1">
    <source>
        <dbReference type="ARBA" id="ARBA00001971"/>
    </source>
</evidence>
<feature type="binding site" description="axial binding residue" evidence="12">
    <location>
        <position position="449"/>
    </location>
    <ligand>
        <name>heme</name>
        <dbReference type="ChEBI" id="CHEBI:30413"/>
    </ligand>
    <ligandPart>
        <name>Fe</name>
        <dbReference type="ChEBI" id="CHEBI:18248"/>
    </ligandPart>
</feature>
<dbReference type="GO" id="GO:0020037">
    <property type="term" value="F:heme binding"/>
    <property type="evidence" value="ECO:0007669"/>
    <property type="project" value="InterPro"/>
</dbReference>
<dbReference type="PANTHER" id="PTHR47947">
    <property type="entry name" value="CYTOCHROME P450 82C3-RELATED"/>
    <property type="match status" value="1"/>
</dbReference>
<dbReference type="PANTHER" id="PTHR47947:SF62">
    <property type="entry name" value="CYTOCHROME P450, FAMILY 81, SUBFAMILY D, POLYPEPTIDE 5"/>
    <property type="match status" value="1"/>
</dbReference>
<evidence type="ECO:0000256" key="12">
    <source>
        <dbReference type="PIRSR" id="PIRSR602401-1"/>
    </source>
</evidence>
<keyword evidence="6 12" id="KW-0479">Metal-binding</keyword>
<evidence type="ECO:0000256" key="13">
    <source>
        <dbReference type="RuleBase" id="RU000461"/>
    </source>
</evidence>
<dbReference type="PROSITE" id="PS00086">
    <property type="entry name" value="CYTOCHROME_P450"/>
    <property type="match status" value="1"/>
</dbReference>
<dbReference type="Gramene" id="KFK30355">
    <property type="protein sequence ID" value="KFK30355"/>
    <property type="gene ID" value="AALP_AA7G250700"/>
</dbReference>
<dbReference type="PRINTS" id="PR00463">
    <property type="entry name" value="EP450I"/>
</dbReference>
<name>A0A087GKF3_ARAAL</name>
<evidence type="ECO:0000256" key="10">
    <source>
        <dbReference type="ARBA" id="ARBA00023033"/>
    </source>
</evidence>
<evidence type="ECO:0000256" key="4">
    <source>
        <dbReference type="ARBA" id="ARBA00022617"/>
    </source>
</evidence>
<dbReference type="InterPro" id="IPR050651">
    <property type="entry name" value="Plant_Cytochrome_P450_Monoox"/>
</dbReference>
<keyword evidence="15" id="KW-1185">Reference proteome</keyword>
<evidence type="ECO:0000256" key="3">
    <source>
        <dbReference type="ARBA" id="ARBA00010617"/>
    </source>
</evidence>
<dbReference type="SUPFAM" id="SSF48264">
    <property type="entry name" value="Cytochrome P450"/>
    <property type="match status" value="1"/>
</dbReference>
<reference evidence="15" key="1">
    <citation type="journal article" date="2015" name="Nat. Plants">
        <title>Genome expansion of Arabis alpina linked with retrotransposition and reduced symmetric DNA methylation.</title>
        <authorList>
            <person name="Willing E.M."/>
            <person name="Rawat V."/>
            <person name="Mandakova T."/>
            <person name="Maumus F."/>
            <person name="James G.V."/>
            <person name="Nordstroem K.J."/>
            <person name="Becker C."/>
            <person name="Warthmann N."/>
            <person name="Chica C."/>
            <person name="Szarzynska B."/>
            <person name="Zytnicki M."/>
            <person name="Albani M.C."/>
            <person name="Kiefer C."/>
            <person name="Bergonzi S."/>
            <person name="Castaings L."/>
            <person name="Mateos J.L."/>
            <person name="Berns M.C."/>
            <person name="Bujdoso N."/>
            <person name="Piofczyk T."/>
            <person name="de Lorenzo L."/>
            <person name="Barrero-Sicilia C."/>
            <person name="Mateos I."/>
            <person name="Piednoel M."/>
            <person name="Hagmann J."/>
            <person name="Chen-Min-Tao R."/>
            <person name="Iglesias-Fernandez R."/>
            <person name="Schuster S.C."/>
            <person name="Alonso-Blanco C."/>
            <person name="Roudier F."/>
            <person name="Carbonero P."/>
            <person name="Paz-Ares J."/>
            <person name="Davis S.J."/>
            <person name="Pecinka A."/>
            <person name="Quesneville H."/>
            <person name="Colot V."/>
            <person name="Lysak M.A."/>
            <person name="Weigel D."/>
            <person name="Coupland G."/>
            <person name="Schneeberger K."/>
        </authorList>
    </citation>
    <scope>NUCLEOTIDE SEQUENCE [LARGE SCALE GENOMIC DNA]</scope>
    <source>
        <strain evidence="15">cv. Pajares</strain>
    </source>
</reference>
<keyword evidence="9 12" id="KW-0408">Iron</keyword>
<evidence type="ECO:0000256" key="5">
    <source>
        <dbReference type="ARBA" id="ARBA00022692"/>
    </source>
</evidence>
<dbReference type="GO" id="GO:0005506">
    <property type="term" value="F:iron ion binding"/>
    <property type="evidence" value="ECO:0007669"/>
    <property type="project" value="InterPro"/>
</dbReference>
<keyword evidence="10 13" id="KW-0503">Monooxygenase</keyword>
<keyword evidence="7" id="KW-1133">Transmembrane helix</keyword>
<evidence type="ECO:0000313" key="15">
    <source>
        <dbReference type="Proteomes" id="UP000029120"/>
    </source>
</evidence>
<dbReference type="PRINTS" id="PR00385">
    <property type="entry name" value="P450"/>
</dbReference>
<dbReference type="GO" id="GO:0004497">
    <property type="term" value="F:monooxygenase activity"/>
    <property type="evidence" value="ECO:0007669"/>
    <property type="project" value="UniProtKB-KW"/>
</dbReference>
<dbReference type="Gene3D" id="1.10.630.10">
    <property type="entry name" value="Cytochrome P450"/>
    <property type="match status" value="1"/>
</dbReference>
<comment type="cofactor">
    <cofactor evidence="1 12">
        <name>heme</name>
        <dbReference type="ChEBI" id="CHEBI:30413"/>
    </cofactor>
</comment>
<evidence type="ECO:0000256" key="8">
    <source>
        <dbReference type="ARBA" id="ARBA00023002"/>
    </source>
</evidence>
<dbReference type="GO" id="GO:0016705">
    <property type="term" value="F:oxidoreductase activity, acting on paired donors, with incorporation or reduction of molecular oxygen"/>
    <property type="evidence" value="ECO:0007669"/>
    <property type="project" value="InterPro"/>
</dbReference>
<evidence type="ECO:0000256" key="7">
    <source>
        <dbReference type="ARBA" id="ARBA00022989"/>
    </source>
</evidence>
<dbReference type="eggNOG" id="KOG0156">
    <property type="taxonomic scope" value="Eukaryota"/>
</dbReference>
<evidence type="ECO:0000313" key="14">
    <source>
        <dbReference type="EMBL" id="KFK30355.1"/>
    </source>
</evidence>
<dbReference type="InterPro" id="IPR001128">
    <property type="entry name" value="Cyt_P450"/>
</dbReference>
<sequence>MDYILFILTILITILITKICLRLFKPNKNLPPSPRVCFPIIGHLHLLKQPLLHRTLSRLSHSLGPVFSLRLGSRFTVVVSSPTIAEECFLTKNDIILANRPRYTMGKYVAYDWTAMVTAPYGDHWRNLRRITALEVFSTNRLNGSAEIRHDEVKRLLQKLHGLSVERPAKVELRPLLTDLTLNVIMRMMTGKRFFEENKEGGNAEISLEFRELVAEILEVSGVGNPADFLPALRWFDYNGLIKRAKSIGQKMDSFLQGFLDEHRANKERLEFKNTMIAHMLDSQEKEPHYYNDVTIKGLILMMVIGGTDTSALTLEWAMSNLLNHPQVLETTRRNIDTQMQSSSSSNPRLLREEDLVNMNYLNNVVSETLRLYPVAPLMVPHYSSSDCVIGGFDVPSDTIVMVNIWAIQRDPNVWDDPNSFKPERFEESHEFGHFSGKMMPFGLGRRVCPGLGLANRVVGSLLGSMIQCFEWESGSGGLVDMTEGPGLSMPKAEPLVVTCRPRQVASEMLFS</sequence>
<organism evidence="14 15">
    <name type="scientific">Arabis alpina</name>
    <name type="common">Alpine rock-cress</name>
    <dbReference type="NCBI Taxonomy" id="50452"/>
    <lineage>
        <taxon>Eukaryota</taxon>
        <taxon>Viridiplantae</taxon>
        <taxon>Streptophyta</taxon>
        <taxon>Embryophyta</taxon>
        <taxon>Tracheophyta</taxon>
        <taxon>Spermatophyta</taxon>
        <taxon>Magnoliopsida</taxon>
        <taxon>eudicotyledons</taxon>
        <taxon>Gunneridae</taxon>
        <taxon>Pentapetalae</taxon>
        <taxon>rosids</taxon>
        <taxon>malvids</taxon>
        <taxon>Brassicales</taxon>
        <taxon>Brassicaceae</taxon>
        <taxon>Arabideae</taxon>
        <taxon>Arabis</taxon>
    </lineage>
</organism>
<dbReference type="InterPro" id="IPR002401">
    <property type="entry name" value="Cyt_P450_E_grp-I"/>
</dbReference>
<keyword evidence="4 12" id="KW-0349">Heme</keyword>
<comment type="subcellular location">
    <subcellularLocation>
        <location evidence="2">Membrane</location>
        <topology evidence="2">Single-pass membrane protein</topology>
    </subcellularLocation>
</comment>
<dbReference type="AlphaFoldDB" id="A0A087GKF3"/>
<keyword evidence="5" id="KW-0812">Transmembrane</keyword>
<keyword evidence="8 13" id="KW-0560">Oxidoreductase</keyword>
<dbReference type="CDD" id="cd20653">
    <property type="entry name" value="CYP81"/>
    <property type="match status" value="1"/>
</dbReference>
<dbReference type="InterPro" id="IPR017972">
    <property type="entry name" value="Cyt_P450_CS"/>
</dbReference>
<proteinExistence type="inferred from homology"/>
<protein>
    <submittedName>
        <fullName evidence="14">Uncharacterized protein</fullName>
    </submittedName>
</protein>
<dbReference type="FunFam" id="1.10.630.10:FF:000023">
    <property type="entry name" value="Cytochrome P450 family protein"/>
    <property type="match status" value="1"/>
</dbReference>
<dbReference type="EMBL" id="CM002875">
    <property type="protein sequence ID" value="KFK30355.1"/>
    <property type="molecule type" value="Genomic_DNA"/>
</dbReference>
<dbReference type="GO" id="GO:0016020">
    <property type="term" value="C:membrane"/>
    <property type="evidence" value="ECO:0007669"/>
    <property type="project" value="UniProtKB-SubCell"/>
</dbReference>
<comment type="similarity">
    <text evidence="3 13">Belongs to the cytochrome P450 family.</text>
</comment>
<evidence type="ECO:0000256" key="6">
    <source>
        <dbReference type="ARBA" id="ARBA00022723"/>
    </source>
</evidence>
<dbReference type="OMA" id="ALRWFDY"/>
<dbReference type="OrthoDB" id="1055148at2759"/>
<dbReference type="Pfam" id="PF00067">
    <property type="entry name" value="p450"/>
    <property type="match status" value="1"/>
</dbReference>
<gene>
    <name evidence="14" type="ordered locus">AALP_Aa7g250700</name>
</gene>
<dbReference type="InterPro" id="IPR036396">
    <property type="entry name" value="Cyt_P450_sf"/>
</dbReference>
<accession>A0A087GKF3</accession>
<evidence type="ECO:0000256" key="9">
    <source>
        <dbReference type="ARBA" id="ARBA00023004"/>
    </source>
</evidence>
<dbReference type="Proteomes" id="UP000029120">
    <property type="component" value="Chromosome 7"/>
</dbReference>
<keyword evidence="11" id="KW-0472">Membrane</keyword>